<dbReference type="PANTHER" id="PTHR14381:SF1">
    <property type="entry name" value="F-BOX_WD REPEAT-CONTAINING PROTEIN 4"/>
    <property type="match status" value="1"/>
</dbReference>
<gene>
    <name evidence="1" type="ORF">JOQ06_020930</name>
</gene>
<protein>
    <submittedName>
        <fullName evidence="1">Uncharacterized protein</fullName>
    </submittedName>
</protein>
<dbReference type="InterPro" id="IPR052301">
    <property type="entry name" value="SCF_F-box/WD-repeat"/>
</dbReference>
<dbReference type="AlphaFoldDB" id="A0AAD6FV00"/>
<dbReference type="Proteomes" id="UP001219934">
    <property type="component" value="Unassembled WGS sequence"/>
</dbReference>
<name>A0AAD6FV00_9TELE</name>
<organism evidence="1 2">
    <name type="scientific">Pogonophryne albipinna</name>
    <dbReference type="NCBI Taxonomy" id="1090488"/>
    <lineage>
        <taxon>Eukaryota</taxon>
        <taxon>Metazoa</taxon>
        <taxon>Chordata</taxon>
        <taxon>Craniata</taxon>
        <taxon>Vertebrata</taxon>
        <taxon>Euteleostomi</taxon>
        <taxon>Actinopterygii</taxon>
        <taxon>Neopterygii</taxon>
        <taxon>Teleostei</taxon>
        <taxon>Neoteleostei</taxon>
        <taxon>Acanthomorphata</taxon>
        <taxon>Eupercaria</taxon>
        <taxon>Perciformes</taxon>
        <taxon>Notothenioidei</taxon>
        <taxon>Pogonophryne</taxon>
    </lineage>
</organism>
<comment type="caution">
    <text evidence="1">The sequence shown here is derived from an EMBL/GenBank/DDBJ whole genome shotgun (WGS) entry which is preliminary data.</text>
</comment>
<sequence length="100" mass="11553">MSLTHSPCPCRYPDLQLKERVKVAHNWLDGLCKRTIPLKWKKKLLPWLQLDGDMLYLSQAADIGAFHLCRESGRLQRHPSEIFSGHKGDVCRFVLTDSHL</sequence>
<proteinExistence type="predicted"/>
<feature type="non-terminal residue" evidence="1">
    <location>
        <position position="100"/>
    </location>
</feature>
<evidence type="ECO:0000313" key="1">
    <source>
        <dbReference type="EMBL" id="KAJ4949415.1"/>
    </source>
</evidence>
<dbReference type="PANTHER" id="PTHR14381">
    <property type="entry name" value="DACTYLIN"/>
    <property type="match status" value="1"/>
</dbReference>
<keyword evidence="2" id="KW-1185">Reference proteome</keyword>
<dbReference type="GO" id="GO:0019005">
    <property type="term" value="C:SCF ubiquitin ligase complex"/>
    <property type="evidence" value="ECO:0007669"/>
    <property type="project" value="TreeGrafter"/>
</dbReference>
<dbReference type="GO" id="GO:0031146">
    <property type="term" value="P:SCF-dependent proteasomal ubiquitin-dependent protein catabolic process"/>
    <property type="evidence" value="ECO:0007669"/>
    <property type="project" value="TreeGrafter"/>
</dbReference>
<reference evidence="1" key="1">
    <citation type="submission" date="2022-11" db="EMBL/GenBank/DDBJ databases">
        <title>Chromosome-level genome of Pogonophryne albipinna.</title>
        <authorList>
            <person name="Jo E."/>
        </authorList>
    </citation>
    <scope>NUCLEOTIDE SEQUENCE</scope>
    <source>
        <strain evidence="1">SGF0006</strain>
        <tissue evidence="1">Muscle</tissue>
    </source>
</reference>
<accession>A0AAD6FV00</accession>
<dbReference type="EMBL" id="JAPTMU010000001">
    <property type="protein sequence ID" value="KAJ4949415.1"/>
    <property type="molecule type" value="Genomic_DNA"/>
</dbReference>
<evidence type="ECO:0000313" key="2">
    <source>
        <dbReference type="Proteomes" id="UP001219934"/>
    </source>
</evidence>